<evidence type="ECO:0000313" key="2">
    <source>
        <dbReference type="Proteomes" id="UP000002494"/>
    </source>
</evidence>
<reference evidence="1" key="3">
    <citation type="submission" date="2025-09" db="UniProtKB">
        <authorList>
            <consortium name="Ensembl"/>
        </authorList>
    </citation>
    <scope>IDENTIFICATION</scope>
    <source>
        <strain evidence="1">Brown Norway</strain>
    </source>
</reference>
<gene>
    <name evidence="1" type="primary">Dmac2</name>
</gene>
<dbReference type="RGD" id="1549698">
    <property type="gene designation" value="Dmac2"/>
</dbReference>
<keyword evidence="2" id="KW-1185">Reference proteome</keyword>
<dbReference type="InterPro" id="IPR032675">
    <property type="entry name" value="LRR_dom_sf"/>
</dbReference>
<accession>A0ABK0M613</accession>
<evidence type="ECO:0007829" key="3">
    <source>
        <dbReference type="PeptideAtlas" id="A0ABK0M613"/>
    </source>
</evidence>
<evidence type="ECO:0000313" key="1">
    <source>
        <dbReference type="Ensembl" id="ENSRNOP00000110949.1"/>
    </source>
</evidence>
<organism evidence="1 2">
    <name type="scientific">Rattus norvegicus</name>
    <name type="common">Rat</name>
    <dbReference type="NCBI Taxonomy" id="10116"/>
    <lineage>
        <taxon>Eukaryota</taxon>
        <taxon>Metazoa</taxon>
        <taxon>Chordata</taxon>
        <taxon>Craniata</taxon>
        <taxon>Vertebrata</taxon>
        <taxon>Euteleostomi</taxon>
        <taxon>Mammalia</taxon>
        <taxon>Eutheria</taxon>
        <taxon>Euarchontoglires</taxon>
        <taxon>Glires</taxon>
        <taxon>Rodentia</taxon>
        <taxon>Myomorpha</taxon>
        <taxon>Muroidea</taxon>
        <taxon>Muridae</taxon>
        <taxon>Murinae</taxon>
        <taxon>Rattus</taxon>
    </lineage>
</organism>
<dbReference type="GeneTree" id="ENSGT00940000160500"/>
<sequence length="355" mass="39491">MADRNCEFQSTLSLNPACFSCLLAVAPTTLPRIGLQSCPLRFHHFCQARGLQATLQTSLQTDLVASVPLPNLQSNLLTAPRPMPGSPTARLRVEQSAEGAPWILKLCFLHLGAREWHGRARGTHSMSGLATPDSNREKKRTLLQFLSDHFHDVQTLREYLLQKQISKVSMENRSYRKIQERYGPYITGAQFILKQGGAVKFQGRDWIRPNDRGHSIAELQKVPVEAVDASGCAINYQGLSNLLPLKELQFLSLQRCPNLDDWCLSRLYLLAGSLQELSLAGCPRISERGLACLHHLQNLRRLDISDLPAVSHPGLTQILVEEMLPHCEVLGVDWAKSLKLGPDDQPPDTSSPLSS</sequence>
<dbReference type="SUPFAM" id="SSF52047">
    <property type="entry name" value="RNI-like"/>
    <property type="match status" value="1"/>
</dbReference>
<dbReference type="Proteomes" id="UP000002494">
    <property type="component" value="Chromosome 1"/>
</dbReference>
<keyword evidence="3" id="KW-1267">Proteomics identification</keyword>
<reference evidence="1" key="1">
    <citation type="submission" date="2024-01" db="EMBL/GenBank/DDBJ databases">
        <title>GRCr8: a new rat reference genome assembly contstructed from accurate long reads and long range scaffolding.</title>
        <authorList>
            <person name="Doris P.A."/>
            <person name="Kalbfleisch T."/>
            <person name="Li K."/>
            <person name="Howe K."/>
            <person name="Wood J."/>
        </authorList>
    </citation>
    <scope>NUCLEOTIDE SEQUENCE [LARGE SCALE GENOMIC DNA]</scope>
    <source>
        <strain evidence="1">Brown Norway</strain>
    </source>
</reference>
<dbReference type="Gene3D" id="3.80.10.10">
    <property type="entry name" value="Ribonuclease Inhibitor"/>
    <property type="match status" value="1"/>
</dbReference>
<reference evidence="1" key="2">
    <citation type="submission" date="2025-08" db="UniProtKB">
        <authorList>
            <consortium name="Ensembl"/>
        </authorList>
    </citation>
    <scope>IDENTIFICATION</scope>
    <source>
        <strain evidence="1">Brown Norway</strain>
    </source>
</reference>
<dbReference type="Ensembl" id="ENSRNOT00000136811.1">
    <property type="protein sequence ID" value="ENSRNOP00000110949.1"/>
    <property type="gene ID" value="ENSRNOG00000020596.9"/>
</dbReference>
<proteinExistence type="evidence at protein level"/>
<protein>
    <submittedName>
        <fullName evidence="1">Distal membrane arm assembly component 2</fullName>
    </submittedName>
</protein>
<name>A0ABK0M613_RAT</name>